<organism evidence="2 3">
    <name type="scientific">Oryzias javanicus</name>
    <name type="common">Javanese ricefish</name>
    <name type="synonym">Aplocheilus javanicus</name>
    <dbReference type="NCBI Taxonomy" id="123683"/>
    <lineage>
        <taxon>Eukaryota</taxon>
        <taxon>Metazoa</taxon>
        <taxon>Chordata</taxon>
        <taxon>Craniata</taxon>
        <taxon>Vertebrata</taxon>
        <taxon>Euteleostomi</taxon>
        <taxon>Actinopterygii</taxon>
        <taxon>Neopterygii</taxon>
        <taxon>Teleostei</taxon>
        <taxon>Neoteleostei</taxon>
        <taxon>Acanthomorphata</taxon>
        <taxon>Ovalentaria</taxon>
        <taxon>Atherinomorphae</taxon>
        <taxon>Beloniformes</taxon>
        <taxon>Adrianichthyidae</taxon>
        <taxon>Oryziinae</taxon>
        <taxon>Oryzias</taxon>
    </lineage>
</organism>
<reference evidence="2 3" key="2">
    <citation type="submission" date="2019-01" db="EMBL/GenBank/DDBJ databases">
        <title>A chromosome length genome reference of the Java medaka (oryzias javanicus).</title>
        <authorList>
            <person name="Herpin A."/>
            <person name="Takehana Y."/>
            <person name="Naruse K."/>
            <person name="Ansai S."/>
            <person name="Kawaguchi M."/>
        </authorList>
    </citation>
    <scope>NUCLEOTIDE SEQUENCE [LARGE SCALE GENOMIC DNA]</scope>
    <source>
        <strain evidence="2">RS831</strain>
        <tissue evidence="2">Whole body</tissue>
    </source>
</reference>
<feature type="compositionally biased region" description="Pro residues" evidence="1">
    <location>
        <begin position="154"/>
        <end position="166"/>
    </location>
</feature>
<feature type="compositionally biased region" description="Low complexity" evidence="1">
    <location>
        <begin position="74"/>
        <end position="91"/>
    </location>
</feature>
<proteinExistence type="predicted"/>
<name>A0A437CNH1_ORYJA</name>
<accession>A0A437CNH1</accession>
<evidence type="ECO:0000313" key="2">
    <source>
        <dbReference type="EMBL" id="RVE64335.1"/>
    </source>
</evidence>
<feature type="compositionally biased region" description="Polar residues" evidence="1">
    <location>
        <begin position="106"/>
        <end position="120"/>
    </location>
</feature>
<evidence type="ECO:0000256" key="1">
    <source>
        <dbReference type="SAM" id="MobiDB-lite"/>
    </source>
</evidence>
<dbReference type="AlphaFoldDB" id="A0A437CNH1"/>
<protein>
    <submittedName>
        <fullName evidence="2">Uncharacterized protein</fullName>
    </submittedName>
</protein>
<feature type="region of interest" description="Disordered" evidence="1">
    <location>
        <begin position="1"/>
        <end position="239"/>
    </location>
</feature>
<feature type="compositionally biased region" description="Pro residues" evidence="1">
    <location>
        <begin position="262"/>
        <end position="286"/>
    </location>
</feature>
<keyword evidence="3" id="KW-1185">Reference proteome</keyword>
<feature type="compositionally biased region" description="Low complexity" evidence="1">
    <location>
        <begin position="223"/>
        <end position="235"/>
    </location>
</feature>
<sequence length="415" mass="42842">MDAAEDSDDGPICVPALISPPRSAGEDVDLSPPDIGMASLDFDPMSFQCSGPDGSFAFPTNDSPAAEGPSSKRSPGSSNLLSAPPLSSLAADRGRSEGEKTESRRLTSSFSYTEKPTQAVSPIKCSKAPSLMSFPLSEPPSSETPDRGPAEPLSAPPPALKDPPPVAGSLPLRGAEPSLSEAFQVELQAKLAAFEPADGRNEDGPPPPATSRQEQRGVPPPDSVSSDPPSCSLSPVAPPLLKNPALMLAFTESTQLVCSQPQPRPSEAPPPASLPQPQKDPAPPPVSAVAPASFHPPTPSLPVKPEKPSRPAAEPQRQPDADSTSSNAPALSTSASLTSPAKTVPNQRTIQGPDLEATPISTVLAPPIPEVRPEGPAPLQTLPKLPDPLLRKPKSLLCHCLSSSSTAKLTSSPPH</sequence>
<feature type="compositionally biased region" description="Basic and acidic residues" evidence="1">
    <location>
        <begin position="92"/>
        <end position="105"/>
    </location>
</feature>
<evidence type="ECO:0000313" key="3">
    <source>
        <dbReference type="Proteomes" id="UP000283210"/>
    </source>
</evidence>
<gene>
    <name evidence="2" type="ORF">OJAV_G00145220</name>
</gene>
<dbReference type="EMBL" id="CM012450">
    <property type="protein sequence ID" value="RVE64335.1"/>
    <property type="molecule type" value="Genomic_DNA"/>
</dbReference>
<reference evidence="2 3" key="1">
    <citation type="submission" date="2018-11" db="EMBL/GenBank/DDBJ databases">
        <authorList>
            <person name="Lopez-Roques C."/>
            <person name="Donnadieu C."/>
            <person name="Bouchez O."/>
            <person name="Klopp C."/>
            <person name="Cabau C."/>
            <person name="Zahm M."/>
        </authorList>
    </citation>
    <scope>NUCLEOTIDE SEQUENCE [LARGE SCALE GENOMIC DNA]</scope>
    <source>
        <strain evidence="2">RS831</strain>
        <tissue evidence="2">Whole body</tissue>
    </source>
</reference>
<feature type="region of interest" description="Disordered" evidence="1">
    <location>
        <begin position="255"/>
        <end position="387"/>
    </location>
</feature>
<dbReference type="Proteomes" id="UP000283210">
    <property type="component" value="Chromosome 14"/>
</dbReference>
<dbReference type="OrthoDB" id="79452at2759"/>
<feature type="compositionally biased region" description="Low complexity" evidence="1">
    <location>
        <begin position="323"/>
        <end position="343"/>
    </location>
</feature>